<organism evidence="1 2">
    <name type="scientific">Clostridium botulinum</name>
    <dbReference type="NCBI Taxonomy" id="1491"/>
    <lineage>
        <taxon>Bacteria</taxon>
        <taxon>Bacillati</taxon>
        <taxon>Bacillota</taxon>
        <taxon>Clostridia</taxon>
        <taxon>Eubacteriales</taxon>
        <taxon>Clostridiaceae</taxon>
        <taxon>Clostridium</taxon>
    </lineage>
</organism>
<proteinExistence type="predicted"/>
<evidence type="ECO:0000313" key="1">
    <source>
        <dbReference type="EMBL" id="QRI54872.1"/>
    </source>
</evidence>
<gene>
    <name evidence="1" type="ORF">JQS73_07195</name>
</gene>
<reference evidence="1 2" key="1">
    <citation type="journal article" date="2014" name="J. Infect. Dis.">
        <title>Molecular characterization of a novel botulinum neurotoxin type H gene.</title>
        <authorList>
            <person name="Dover N."/>
            <person name="Barash J.R."/>
            <person name="Hill K.K."/>
            <person name="Xie G."/>
            <person name="Arnon S.S."/>
        </authorList>
    </citation>
    <scope>NUCLEOTIDE SEQUENCE [LARGE SCALE GENOMIC DNA]</scope>
    <source>
        <strain evidence="1 2">IBCA10-7060</strain>
    </source>
</reference>
<name>A0ABD7CPE8_CLOBO</name>
<sequence>MTEEQLRKGQELALKIGKLKTLIIILKNPYHNHITGVDFTGNKENKYNYYLEDDLKELIIDHILKKIKKLEDEFAEI</sequence>
<dbReference type="Proteomes" id="UP000663464">
    <property type="component" value="Chromosome"/>
</dbReference>
<evidence type="ECO:0000313" key="2">
    <source>
        <dbReference type="Proteomes" id="UP000663464"/>
    </source>
</evidence>
<dbReference type="RefSeq" id="WP_047403690.1">
    <property type="nucleotide sequence ID" value="NZ_CP069280.1"/>
</dbReference>
<dbReference type="AlphaFoldDB" id="A0ABD7CPE8"/>
<dbReference type="EMBL" id="CP069280">
    <property type="protein sequence ID" value="QRI54872.1"/>
    <property type="molecule type" value="Genomic_DNA"/>
</dbReference>
<protein>
    <submittedName>
        <fullName evidence="1">Uncharacterized protein</fullName>
    </submittedName>
</protein>
<accession>A0ABD7CPE8</accession>